<feature type="compositionally biased region" description="Acidic residues" evidence="1">
    <location>
        <begin position="226"/>
        <end position="236"/>
    </location>
</feature>
<accession>A0A0D9QKN4</accession>
<gene>
    <name evidence="2" type="ORF">AK88_02768</name>
</gene>
<feature type="region of interest" description="Disordered" evidence="1">
    <location>
        <begin position="226"/>
        <end position="264"/>
    </location>
</feature>
<evidence type="ECO:0000313" key="2">
    <source>
        <dbReference type="EMBL" id="KJP87600.1"/>
    </source>
</evidence>
<dbReference type="Proteomes" id="UP000054561">
    <property type="component" value="Unassembled WGS sequence"/>
</dbReference>
<organism evidence="2 3">
    <name type="scientific">Plasmodium fragile</name>
    <dbReference type="NCBI Taxonomy" id="5857"/>
    <lineage>
        <taxon>Eukaryota</taxon>
        <taxon>Sar</taxon>
        <taxon>Alveolata</taxon>
        <taxon>Apicomplexa</taxon>
        <taxon>Aconoidasida</taxon>
        <taxon>Haemosporida</taxon>
        <taxon>Plasmodiidae</taxon>
        <taxon>Plasmodium</taxon>
        <taxon>Plasmodium (Plasmodium)</taxon>
    </lineage>
</organism>
<dbReference type="EMBL" id="KQ001672">
    <property type="protein sequence ID" value="KJP87600.1"/>
    <property type="molecule type" value="Genomic_DNA"/>
</dbReference>
<feature type="compositionally biased region" description="Basic and acidic residues" evidence="1">
    <location>
        <begin position="114"/>
        <end position="124"/>
    </location>
</feature>
<evidence type="ECO:0000256" key="1">
    <source>
        <dbReference type="SAM" id="MobiDB-lite"/>
    </source>
</evidence>
<dbReference type="GeneID" id="24268082"/>
<protein>
    <submittedName>
        <fullName evidence="2">Uncharacterized protein</fullName>
    </submittedName>
</protein>
<evidence type="ECO:0000313" key="3">
    <source>
        <dbReference type="Proteomes" id="UP000054561"/>
    </source>
</evidence>
<keyword evidence="3" id="KW-1185">Reference proteome</keyword>
<dbReference type="VEuPathDB" id="PlasmoDB:AK88_02768"/>
<proteinExistence type="predicted"/>
<feature type="region of interest" description="Disordered" evidence="1">
    <location>
        <begin position="112"/>
        <end position="141"/>
    </location>
</feature>
<dbReference type="OrthoDB" id="370317at2759"/>
<dbReference type="RefSeq" id="XP_012335814.1">
    <property type="nucleotide sequence ID" value="XM_012480391.1"/>
</dbReference>
<reference evidence="2 3" key="1">
    <citation type="submission" date="2014-03" db="EMBL/GenBank/DDBJ databases">
        <title>The Genome Sequence of Plasmodium fragile nilgiri.</title>
        <authorList>
            <consortium name="The Broad Institute Genomics Platform"/>
            <consortium name="The Broad Institute Genome Sequencing Center for Infectious Disease"/>
            <person name="Neafsey D."/>
            <person name="Duraisingh M."/>
            <person name="Young S.K."/>
            <person name="Zeng Q."/>
            <person name="Gargeya S."/>
            <person name="Abouelleil A."/>
            <person name="Alvarado L."/>
            <person name="Chapman S.B."/>
            <person name="Gainer-Dewar J."/>
            <person name="Goldberg J."/>
            <person name="Griggs A."/>
            <person name="Gujja S."/>
            <person name="Hansen M."/>
            <person name="Howarth C."/>
            <person name="Imamovic A."/>
            <person name="Larimer J."/>
            <person name="Pearson M."/>
            <person name="Poon T.W."/>
            <person name="Priest M."/>
            <person name="Roberts A."/>
            <person name="Saif S."/>
            <person name="Shea T."/>
            <person name="Sykes S."/>
            <person name="Wortman J."/>
            <person name="Nusbaum C."/>
            <person name="Birren B."/>
        </authorList>
    </citation>
    <scope>NUCLEOTIDE SEQUENCE [LARGE SCALE GENOMIC DNA]</scope>
    <source>
        <strain evidence="3">nilgiri</strain>
    </source>
</reference>
<name>A0A0D9QKN4_PLAFR</name>
<sequence length="286" mass="33327">MKRIAELYAYSVDKSTTVFNLRKKEEISKQKKSEMNWLNKLCSEYEKTKKDTFDYFTVKKSEWQNKLNNSKFSSCFKCENSKYGHLPWYKKLYYILKGHVYKLLNIADGGKNVDAGRNDEGGRYEEEDSPSKRSQPSQHEKTITREFISYENIDYKRVQKTKNAEDSLFNKYRERFRKTRDPEAYLSERSQSELVKRNMFSNGLMSVHSNKSIVEEAPRGEVEAEVEADAEAEAETTVDAKADADTVNEATDAEEADTNRKNLLHVEDSPKFNIKNTWEKLSGYIS</sequence>
<dbReference type="OMA" id="KCENSKY"/>
<dbReference type="AlphaFoldDB" id="A0A0D9QKN4"/>